<dbReference type="Gene3D" id="3.40.630.30">
    <property type="match status" value="1"/>
</dbReference>
<evidence type="ECO:0000313" key="4">
    <source>
        <dbReference type="EMBL" id="QPG57250.1"/>
    </source>
</evidence>
<evidence type="ECO:0000256" key="1">
    <source>
        <dbReference type="ARBA" id="ARBA00022679"/>
    </source>
</evidence>
<dbReference type="Proteomes" id="UP000316416">
    <property type="component" value="Chromosome"/>
</dbReference>
<dbReference type="Pfam" id="PF00583">
    <property type="entry name" value="Acetyltransf_1"/>
    <property type="match status" value="1"/>
</dbReference>
<dbReference type="CDD" id="cd04301">
    <property type="entry name" value="NAT_SF"/>
    <property type="match status" value="1"/>
</dbReference>
<sequence>MKMEVLIADYLDEQHGRDIGYLLNHYAEDPMGGGEPLADYVKQNLAQELSKVPHAFSVICYVEGKPAGLINCFEAFSTFKCKPLINIHDIVVVNEFRGLGISQSMLAKVEERAKEKGCCKITLEVLEGNEIARNSYIKFGFDGYELDPNMGKALFWQKVI</sequence>
<evidence type="ECO:0000313" key="5">
    <source>
        <dbReference type="Proteomes" id="UP000316416"/>
    </source>
</evidence>
<dbReference type="RefSeq" id="WP_142872613.1">
    <property type="nucleotide sequence ID" value="NZ_CP045503.2"/>
</dbReference>
<organism evidence="4 5">
    <name type="scientific">Shewanella eurypsychrophilus</name>
    <dbReference type="NCBI Taxonomy" id="2593656"/>
    <lineage>
        <taxon>Bacteria</taxon>
        <taxon>Pseudomonadati</taxon>
        <taxon>Pseudomonadota</taxon>
        <taxon>Gammaproteobacteria</taxon>
        <taxon>Alteromonadales</taxon>
        <taxon>Shewanellaceae</taxon>
        <taxon>Shewanella</taxon>
    </lineage>
</organism>
<name>A0ABX6V3V4_9GAMM</name>
<dbReference type="SUPFAM" id="SSF55729">
    <property type="entry name" value="Acyl-CoA N-acyltransferases (Nat)"/>
    <property type="match status" value="1"/>
</dbReference>
<dbReference type="EMBL" id="CP045503">
    <property type="protein sequence ID" value="QPG57250.1"/>
    <property type="molecule type" value="Genomic_DNA"/>
</dbReference>
<dbReference type="PROSITE" id="PS51186">
    <property type="entry name" value="GNAT"/>
    <property type="match status" value="1"/>
</dbReference>
<dbReference type="PANTHER" id="PTHR10545:SF29">
    <property type="entry name" value="GH14572P-RELATED"/>
    <property type="match status" value="1"/>
</dbReference>
<reference evidence="4" key="1">
    <citation type="submission" date="2021-07" db="EMBL/GenBank/DDBJ databases">
        <title>Shewanella sp. YLB-07 whole genome sequence.</title>
        <authorList>
            <person name="Yu L."/>
        </authorList>
    </citation>
    <scope>NUCLEOTIDE SEQUENCE</scope>
    <source>
        <strain evidence="4">YLB-08</strain>
    </source>
</reference>
<dbReference type="PANTHER" id="PTHR10545">
    <property type="entry name" value="DIAMINE N-ACETYLTRANSFERASE"/>
    <property type="match status" value="1"/>
</dbReference>
<dbReference type="InterPro" id="IPR000182">
    <property type="entry name" value="GNAT_dom"/>
</dbReference>
<accession>A0ABX6V3V4</accession>
<keyword evidence="2" id="KW-0012">Acyltransferase</keyword>
<keyword evidence="5" id="KW-1185">Reference proteome</keyword>
<protein>
    <submittedName>
        <fullName evidence="4">GNAT family N-acetyltransferase</fullName>
    </submittedName>
</protein>
<evidence type="ECO:0000256" key="2">
    <source>
        <dbReference type="ARBA" id="ARBA00023315"/>
    </source>
</evidence>
<keyword evidence="1" id="KW-0808">Transferase</keyword>
<evidence type="ECO:0000259" key="3">
    <source>
        <dbReference type="PROSITE" id="PS51186"/>
    </source>
</evidence>
<dbReference type="InterPro" id="IPR016181">
    <property type="entry name" value="Acyl_CoA_acyltransferase"/>
</dbReference>
<feature type="domain" description="N-acetyltransferase" evidence="3">
    <location>
        <begin position="1"/>
        <end position="160"/>
    </location>
</feature>
<dbReference type="InterPro" id="IPR051016">
    <property type="entry name" value="Diverse_Substrate_AcTransf"/>
</dbReference>
<gene>
    <name evidence="4" type="ORF">FM038_007205</name>
</gene>
<proteinExistence type="predicted"/>